<feature type="compositionally biased region" description="Basic and acidic residues" evidence="15">
    <location>
        <begin position="606"/>
        <end position="623"/>
    </location>
</feature>
<dbReference type="SUPFAM" id="SSF53474">
    <property type="entry name" value="alpha/beta-Hydrolases"/>
    <property type="match status" value="1"/>
</dbReference>
<evidence type="ECO:0000256" key="2">
    <source>
        <dbReference type="ARBA" id="ARBA00004651"/>
    </source>
</evidence>
<evidence type="ECO:0000256" key="11">
    <source>
        <dbReference type="ARBA" id="ARBA00023098"/>
    </source>
</evidence>
<evidence type="ECO:0000256" key="8">
    <source>
        <dbReference type="ARBA" id="ARBA00022837"/>
    </source>
</evidence>
<keyword evidence="9" id="KW-0442">Lipid degradation</keyword>
<evidence type="ECO:0000259" key="17">
    <source>
        <dbReference type="Pfam" id="PF01764"/>
    </source>
</evidence>
<dbReference type="CDD" id="cd00519">
    <property type="entry name" value="Lipase_3"/>
    <property type="match status" value="1"/>
</dbReference>
<dbReference type="InterPro" id="IPR029058">
    <property type="entry name" value="AB_hydrolase_fold"/>
</dbReference>
<keyword evidence="4" id="KW-0597">Phosphoprotein</keyword>
<evidence type="ECO:0000313" key="19">
    <source>
        <dbReference type="Proteomes" id="UP001648503"/>
    </source>
</evidence>
<keyword evidence="5 16" id="KW-0812">Transmembrane</keyword>
<feature type="region of interest" description="Disordered" evidence="15">
    <location>
        <begin position="664"/>
        <end position="683"/>
    </location>
</feature>
<feature type="transmembrane region" description="Helical" evidence="16">
    <location>
        <begin position="55"/>
        <end position="79"/>
    </location>
</feature>
<dbReference type="Proteomes" id="UP001648503">
    <property type="component" value="Unassembled WGS sequence"/>
</dbReference>
<feature type="region of interest" description="Disordered" evidence="15">
    <location>
        <begin position="299"/>
        <end position="335"/>
    </location>
</feature>
<keyword evidence="7" id="KW-0378">Hydrolase</keyword>
<accession>A0ABQ8F2Q3</accession>
<dbReference type="PANTHER" id="PTHR45792:SF8">
    <property type="entry name" value="DIACYLGLYCEROL LIPASE-ALPHA"/>
    <property type="match status" value="1"/>
</dbReference>
<dbReference type="EMBL" id="JAFCIX010000418">
    <property type="protein sequence ID" value="KAH6590894.1"/>
    <property type="molecule type" value="Genomic_DNA"/>
</dbReference>
<evidence type="ECO:0000256" key="14">
    <source>
        <dbReference type="ARBA" id="ARBA00026104"/>
    </source>
</evidence>
<feature type="compositionally biased region" description="Polar residues" evidence="15">
    <location>
        <begin position="456"/>
        <end position="465"/>
    </location>
</feature>
<feature type="transmembrane region" description="Helical" evidence="16">
    <location>
        <begin position="21"/>
        <end position="43"/>
    </location>
</feature>
<evidence type="ECO:0000256" key="7">
    <source>
        <dbReference type="ARBA" id="ARBA00022801"/>
    </source>
</evidence>
<evidence type="ECO:0000256" key="15">
    <source>
        <dbReference type="SAM" id="MobiDB-lite"/>
    </source>
</evidence>
<name>A0ABQ8F2Q3_9FUNG</name>
<feature type="region of interest" description="Disordered" evidence="15">
    <location>
        <begin position="991"/>
        <end position="1015"/>
    </location>
</feature>
<feature type="region of interest" description="Disordered" evidence="15">
    <location>
        <begin position="527"/>
        <end position="625"/>
    </location>
</feature>
<keyword evidence="11" id="KW-0443">Lipid metabolism</keyword>
<feature type="region of interest" description="Disordered" evidence="15">
    <location>
        <begin position="1036"/>
        <end position="1065"/>
    </location>
</feature>
<feature type="compositionally biased region" description="Basic and acidic residues" evidence="15">
    <location>
        <begin position="472"/>
        <end position="482"/>
    </location>
</feature>
<feature type="region of interest" description="Disordered" evidence="15">
    <location>
        <begin position="456"/>
        <end position="488"/>
    </location>
</feature>
<evidence type="ECO:0000256" key="6">
    <source>
        <dbReference type="ARBA" id="ARBA00022723"/>
    </source>
</evidence>
<feature type="compositionally biased region" description="Polar residues" evidence="15">
    <location>
        <begin position="1042"/>
        <end position="1052"/>
    </location>
</feature>
<evidence type="ECO:0000256" key="1">
    <source>
        <dbReference type="ARBA" id="ARBA00001913"/>
    </source>
</evidence>
<feature type="transmembrane region" description="Helical" evidence="16">
    <location>
        <begin position="138"/>
        <end position="166"/>
    </location>
</feature>
<comment type="subcellular location">
    <subcellularLocation>
        <location evidence="2">Cell membrane</location>
        <topology evidence="2">Multi-pass membrane protein</topology>
    </subcellularLocation>
</comment>
<keyword evidence="6" id="KW-0479">Metal-binding</keyword>
<feature type="compositionally biased region" description="Low complexity" evidence="15">
    <location>
        <begin position="299"/>
        <end position="313"/>
    </location>
</feature>
<evidence type="ECO:0000313" key="18">
    <source>
        <dbReference type="EMBL" id="KAH6590894.1"/>
    </source>
</evidence>
<dbReference type="InterPro" id="IPR052214">
    <property type="entry name" value="DAG_Lipase-Related"/>
</dbReference>
<reference evidence="18 19" key="1">
    <citation type="submission" date="2021-02" db="EMBL/GenBank/DDBJ databases">
        <title>Variation within the Batrachochytrium salamandrivorans European outbreak.</title>
        <authorList>
            <person name="Kelly M."/>
            <person name="Pasmans F."/>
            <person name="Shea T.P."/>
            <person name="Munoz J.F."/>
            <person name="Carranza S."/>
            <person name="Cuomo C.A."/>
            <person name="Martel A."/>
        </authorList>
    </citation>
    <scope>NUCLEOTIDE SEQUENCE [LARGE SCALE GENOMIC DNA]</scope>
    <source>
        <strain evidence="18 19">AMFP18/2</strain>
    </source>
</reference>
<evidence type="ECO:0000256" key="16">
    <source>
        <dbReference type="SAM" id="Phobius"/>
    </source>
</evidence>
<evidence type="ECO:0000256" key="9">
    <source>
        <dbReference type="ARBA" id="ARBA00022963"/>
    </source>
</evidence>
<keyword evidence="3" id="KW-1003">Cell membrane</keyword>
<keyword evidence="10 16" id="KW-1133">Transmembrane helix</keyword>
<evidence type="ECO:0000256" key="5">
    <source>
        <dbReference type="ARBA" id="ARBA00022692"/>
    </source>
</evidence>
<feature type="compositionally biased region" description="Basic residues" evidence="15">
    <location>
        <begin position="1053"/>
        <end position="1062"/>
    </location>
</feature>
<comment type="catalytic activity">
    <reaction evidence="13">
        <text>a 1,2-diacyl-sn-glycerol + H2O = a 2-acylglycerol + a fatty acid + H(+)</text>
        <dbReference type="Rhea" id="RHEA:33275"/>
        <dbReference type="ChEBI" id="CHEBI:15377"/>
        <dbReference type="ChEBI" id="CHEBI:15378"/>
        <dbReference type="ChEBI" id="CHEBI:17389"/>
        <dbReference type="ChEBI" id="CHEBI:17815"/>
        <dbReference type="ChEBI" id="CHEBI:28868"/>
        <dbReference type="EC" id="3.1.1.116"/>
    </reaction>
    <physiologicalReaction direction="left-to-right" evidence="13">
        <dbReference type="Rhea" id="RHEA:33276"/>
    </physiologicalReaction>
</comment>
<dbReference type="Pfam" id="PF01764">
    <property type="entry name" value="Lipase_3"/>
    <property type="match status" value="1"/>
</dbReference>
<dbReference type="PANTHER" id="PTHR45792">
    <property type="entry name" value="DIACYLGLYCEROL LIPASE HOMOLOG-RELATED"/>
    <property type="match status" value="1"/>
</dbReference>
<comment type="caution">
    <text evidence="18">The sequence shown here is derived from an EMBL/GenBank/DDBJ whole genome shotgun (WGS) entry which is preliminary data.</text>
</comment>
<feature type="compositionally biased region" description="Polar residues" evidence="15">
    <location>
        <begin position="664"/>
        <end position="681"/>
    </location>
</feature>
<protein>
    <recommendedName>
        <fullName evidence="14">sn-1-specific diacylglycerol lipase</fullName>
        <ecNumber evidence="14">3.1.1.116</ecNumber>
    </recommendedName>
</protein>
<feature type="domain" description="Fungal lipase-type" evidence="17">
    <location>
        <begin position="781"/>
        <end position="920"/>
    </location>
</feature>
<gene>
    <name evidence="18" type="ORF">BASA50_008895</name>
</gene>
<evidence type="ECO:0000256" key="3">
    <source>
        <dbReference type="ARBA" id="ARBA00022475"/>
    </source>
</evidence>
<sequence length="1137" mass="127215">MGRLVFFNRRLPVSTDDLYLPVLYLFILRTLWTPIISYAYFIIKDDCRWGWVVRQYLFTSMCIGMAVWVTEGLLCFLATRGTIVRKEPRRAMTPLCHIDFILVILDFGTQVMGAYSTFGTPIHDDQVALECRAPIPQYAVLLLHIQIIWALITSFGYFFVVGLFIYSSRQKKNRDFNMAKYLRLWQRRIKWLCSGPHNRKGEGQKVILNVSRELADYFKDVDWAPTDIAVGLILLKREQKMAREAAEVRQALPCTSMATSSTQPDAIRPMFSASAPNIGVSSKLHHLQQQKSLQHLQHLQQQHQQTLLKSKQLPAVPESSVNSLADRNNSDRLPELGYNALPIKPLDNGWASLARHRASASVPKLDFTSVNTKAASCSLLTSAHTTSPTSPALSAEEPQSREYIHRDSIMIEMVATRSSTASPTSVQAPTEVSFPPRLSIGSLKPLKMDFLPSIDNASTASTGNTGILPYPQKKESTSEKPSLDSQGSKVVDLPAVKDGNGMNAVAPDLLSQTKQIQILDYDIKKSSSFQPNEDSMLELGERGRNSVDEEEKEGSPKSPYGDSHIALGESTSAYAKSVGDESETSNVTEGTNRTSRPLVRDSPAQVDRRPAERKLGQSPERRIVSTSVPVPHAGLTRGVLSTPSVAISNSNLRWMRANDTTTNALAPSQQHPAPSILQSPDTTKRMSIASETSSRRMSLAADFRSREYFASHLSGNGHVHIFREDIQDVLHFAHYAELVYVNFDSTAYHNKIDVLIHVSPKNDLYMSPYMISFDHEWRAIVVSIRGTHSAADVLVDLSIDLDVLEPVQDEKEGKIMFVHSGILGTARNIYNEIVTDQHLANILLDENSAYADYGIVVCGHSLGAGVGALVTYFLRKSGFLSAICYAYEPPGGLISEEAVSIFESFCVSIVTGDDLVPRLCRNSMDILKTDVDRLINLCDDPKFRVFGSVLFNACSGPSEKTKFIINRLRRRHGIDTTENRADQLRQIRKDTRSLPTSWRQASTEDMQSEVVPTERTCPPMFMPGRILYIEKLRGFSPKHSEPSSSNDVTSNSLRRKSHRRKPGNASLMAIKQTISTHLNQIKHRTKDYKYIYVPRWADKDEFQHIIISRSMMTDHSPFGVLREFDESPLHIPLQTTS</sequence>
<keyword evidence="19" id="KW-1185">Reference proteome</keyword>
<dbReference type="Gene3D" id="3.40.50.1820">
    <property type="entry name" value="alpha/beta hydrolase"/>
    <property type="match status" value="1"/>
</dbReference>
<keyword evidence="8" id="KW-0106">Calcium</keyword>
<organism evidence="18 19">
    <name type="scientific">Batrachochytrium salamandrivorans</name>
    <dbReference type="NCBI Taxonomy" id="1357716"/>
    <lineage>
        <taxon>Eukaryota</taxon>
        <taxon>Fungi</taxon>
        <taxon>Fungi incertae sedis</taxon>
        <taxon>Chytridiomycota</taxon>
        <taxon>Chytridiomycota incertae sedis</taxon>
        <taxon>Chytridiomycetes</taxon>
        <taxon>Rhizophydiales</taxon>
        <taxon>Rhizophydiales incertae sedis</taxon>
        <taxon>Batrachochytrium</taxon>
    </lineage>
</organism>
<proteinExistence type="predicted"/>
<evidence type="ECO:0000256" key="12">
    <source>
        <dbReference type="ARBA" id="ARBA00023136"/>
    </source>
</evidence>
<keyword evidence="12 16" id="KW-0472">Membrane</keyword>
<comment type="cofactor">
    <cofactor evidence="1">
        <name>Ca(2+)</name>
        <dbReference type="ChEBI" id="CHEBI:29108"/>
    </cofactor>
</comment>
<dbReference type="InterPro" id="IPR002921">
    <property type="entry name" value="Fungal_lipase-type"/>
</dbReference>
<feature type="compositionally biased region" description="Polar residues" evidence="15">
    <location>
        <begin position="993"/>
        <end position="1005"/>
    </location>
</feature>
<evidence type="ECO:0000256" key="10">
    <source>
        <dbReference type="ARBA" id="ARBA00022989"/>
    </source>
</evidence>
<feature type="compositionally biased region" description="Polar residues" evidence="15">
    <location>
        <begin position="584"/>
        <end position="595"/>
    </location>
</feature>
<evidence type="ECO:0000256" key="4">
    <source>
        <dbReference type="ARBA" id="ARBA00022553"/>
    </source>
</evidence>
<dbReference type="EC" id="3.1.1.116" evidence="14"/>
<evidence type="ECO:0000256" key="13">
    <source>
        <dbReference type="ARBA" id="ARBA00024531"/>
    </source>
</evidence>